<evidence type="ECO:0000256" key="1">
    <source>
        <dbReference type="ARBA" id="ARBA00023125"/>
    </source>
</evidence>
<keyword evidence="4" id="KW-1185">Reference proteome</keyword>
<feature type="domain" description="HTH cro/C1-type" evidence="2">
    <location>
        <begin position="7"/>
        <end position="61"/>
    </location>
</feature>
<accession>A0A4Z0GXV7</accession>
<dbReference type="SMART" id="SM00530">
    <property type="entry name" value="HTH_XRE"/>
    <property type="match status" value="1"/>
</dbReference>
<reference evidence="3 4" key="1">
    <citation type="journal article" date="2003" name="Int. J. Syst. Evol. Microbiol.">
        <title>Halobacillus salinus sp. nov., isolated from a salt lake on the coast of the East Sea in Korea.</title>
        <authorList>
            <person name="Yoon J.H."/>
            <person name="Kang K.H."/>
            <person name="Park Y.H."/>
        </authorList>
    </citation>
    <scope>NUCLEOTIDE SEQUENCE [LARGE SCALE GENOMIC DNA]</scope>
    <source>
        <strain evidence="3 4">HSL-3</strain>
    </source>
</reference>
<dbReference type="InterPro" id="IPR050807">
    <property type="entry name" value="TransReg_Diox_bact_type"/>
</dbReference>
<evidence type="ECO:0000313" key="3">
    <source>
        <dbReference type="EMBL" id="TGB02176.1"/>
    </source>
</evidence>
<dbReference type="GO" id="GO:0003700">
    <property type="term" value="F:DNA-binding transcription factor activity"/>
    <property type="evidence" value="ECO:0007669"/>
    <property type="project" value="TreeGrafter"/>
</dbReference>
<dbReference type="PANTHER" id="PTHR46797:SF1">
    <property type="entry name" value="METHYLPHOSPHONATE SYNTHASE"/>
    <property type="match status" value="1"/>
</dbReference>
<name>A0A4Z0GXV7_9BACI</name>
<dbReference type="EMBL" id="SRJC01000003">
    <property type="protein sequence ID" value="TGB02176.1"/>
    <property type="molecule type" value="Genomic_DNA"/>
</dbReference>
<dbReference type="GO" id="GO:0005829">
    <property type="term" value="C:cytosol"/>
    <property type="evidence" value="ECO:0007669"/>
    <property type="project" value="TreeGrafter"/>
</dbReference>
<dbReference type="Proteomes" id="UP000297982">
    <property type="component" value="Unassembled WGS sequence"/>
</dbReference>
<comment type="caution">
    <text evidence="3">The sequence shown here is derived from an EMBL/GenBank/DDBJ whole genome shotgun (WGS) entry which is preliminary data.</text>
</comment>
<evidence type="ECO:0000313" key="4">
    <source>
        <dbReference type="Proteomes" id="UP000297982"/>
    </source>
</evidence>
<proteinExistence type="predicted"/>
<dbReference type="PANTHER" id="PTHR46797">
    <property type="entry name" value="HTH-TYPE TRANSCRIPTIONAL REGULATOR"/>
    <property type="match status" value="1"/>
</dbReference>
<sequence length="118" mass="13484">MSVGKNIRTHREANGLSKEELALKARIGVQTLQSYESDERTPELDTILKLSTVLDIPASELMEFDTDDDSNIDDELKALIKEVGQKRTKLLLKKARDFSEEDVLKAMNFLYDLNQQKK</sequence>
<dbReference type="Gene3D" id="1.10.260.40">
    <property type="entry name" value="lambda repressor-like DNA-binding domains"/>
    <property type="match status" value="1"/>
</dbReference>
<protein>
    <submittedName>
        <fullName evidence="3">XRE family transcriptional regulator</fullName>
    </submittedName>
</protein>
<evidence type="ECO:0000259" key="2">
    <source>
        <dbReference type="PROSITE" id="PS50943"/>
    </source>
</evidence>
<gene>
    <name evidence="3" type="ORF">E4663_12570</name>
</gene>
<dbReference type="InterPro" id="IPR010982">
    <property type="entry name" value="Lambda_DNA-bd_dom_sf"/>
</dbReference>
<dbReference type="OrthoDB" id="2168837at2"/>
<dbReference type="AlphaFoldDB" id="A0A4Z0GXV7"/>
<dbReference type="CDD" id="cd00093">
    <property type="entry name" value="HTH_XRE"/>
    <property type="match status" value="1"/>
</dbReference>
<keyword evidence="1" id="KW-0238">DNA-binding</keyword>
<dbReference type="PROSITE" id="PS50943">
    <property type="entry name" value="HTH_CROC1"/>
    <property type="match status" value="1"/>
</dbReference>
<dbReference type="SUPFAM" id="SSF47413">
    <property type="entry name" value="lambda repressor-like DNA-binding domains"/>
    <property type="match status" value="1"/>
</dbReference>
<organism evidence="3 4">
    <name type="scientific">Halobacillus salinus</name>
    <dbReference type="NCBI Taxonomy" id="192814"/>
    <lineage>
        <taxon>Bacteria</taxon>
        <taxon>Bacillati</taxon>
        <taxon>Bacillota</taxon>
        <taxon>Bacilli</taxon>
        <taxon>Bacillales</taxon>
        <taxon>Bacillaceae</taxon>
        <taxon>Halobacillus</taxon>
    </lineage>
</organism>
<dbReference type="InterPro" id="IPR001387">
    <property type="entry name" value="Cro/C1-type_HTH"/>
</dbReference>
<dbReference type="RefSeq" id="WP_079478370.1">
    <property type="nucleotide sequence ID" value="NZ_FVYZ01000003.1"/>
</dbReference>
<dbReference type="Pfam" id="PF01381">
    <property type="entry name" value="HTH_3"/>
    <property type="match status" value="1"/>
</dbReference>
<dbReference type="GO" id="GO:0003677">
    <property type="term" value="F:DNA binding"/>
    <property type="evidence" value="ECO:0007669"/>
    <property type="project" value="UniProtKB-KW"/>
</dbReference>
<dbReference type="STRING" id="192814.GCA_900166575_03555"/>